<dbReference type="GO" id="GO:0005789">
    <property type="term" value="C:endoplasmic reticulum membrane"/>
    <property type="evidence" value="ECO:0007669"/>
    <property type="project" value="UniProtKB-SubCell"/>
</dbReference>
<keyword evidence="2" id="KW-0812">Transmembrane</keyword>
<evidence type="ECO:0000313" key="9">
    <source>
        <dbReference type="Proteomes" id="UP000054560"/>
    </source>
</evidence>
<dbReference type="PRINTS" id="PR00625">
    <property type="entry name" value="JDOMAIN"/>
</dbReference>
<feature type="domain" description="J" evidence="7">
    <location>
        <begin position="32"/>
        <end position="96"/>
    </location>
</feature>
<dbReference type="PANTHER" id="PTHR43908:SF3">
    <property type="entry name" value="AT29763P-RELATED"/>
    <property type="match status" value="1"/>
</dbReference>
<dbReference type="GO" id="GO:0071218">
    <property type="term" value="P:cellular response to misfolded protein"/>
    <property type="evidence" value="ECO:0007669"/>
    <property type="project" value="TreeGrafter"/>
</dbReference>
<protein>
    <recommendedName>
        <fullName evidence="7">J domain-containing protein</fullName>
    </recommendedName>
</protein>
<keyword evidence="4" id="KW-1133">Transmembrane helix</keyword>
<organism evidence="8 9">
    <name type="scientific">Sphaeroforma arctica JP610</name>
    <dbReference type="NCBI Taxonomy" id="667725"/>
    <lineage>
        <taxon>Eukaryota</taxon>
        <taxon>Ichthyosporea</taxon>
        <taxon>Ichthyophonida</taxon>
        <taxon>Sphaeroforma</taxon>
    </lineage>
</organism>
<dbReference type="Proteomes" id="UP000054560">
    <property type="component" value="Unassembled WGS sequence"/>
</dbReference>
<dbReference type="GO" id="GO:0030544">
    <property type="term" value="F:Hsp70 protein binding"/>
    <property type="evidence" value="ECO:0007669"/>
    <property type="project" value="TreeGrafter"/>
</dbReference>
<dbReference type="InterPro" id="IPR051100">
    <property type="entry name" value="DnaJ_subfamily_B/C"/>
</dbReference>
<feature type="non-terminal residue" evidence="8">
    <location>
        <position position="1"/>
    </location>
</feature>
<evidence type="ECO:0000256" key="1">
    <source>
        <dbReference type="ARBA" id="ARBA00004389"/>
    </source>
</evidence>
<dbReference type="OrthoDB" id="552049at2759"/>
<keyword evidence="5" id="KW-0472">Membrane</keyword>
<dbReference type="FunFam" id="1.10.287.110:FF:000070">
    <property type="entry name" value="Endoplasmic reticulum protein, putative"/>
    <property type="match status" value="1"/>
</dbReference>
<dbReference type="AlphaFoldDB" id="A0A0L0G303"/>
<feature type="compositionally biased region" description="Pro residues" evidence="6">
    <location>
        <begin position="1"/>
        <end position="15"/>
    </location>
</feature>
<proteinExistence type="predicted"/>
<dbReference type="STRING" id="667725.A0A0L0G303"/>
<dbReference type="InterPro" id="IPR018253">
    <property type="entry name" value="DnaJ_domain_CS"/>
</dbReference>
<evidence type="ECO:0000259" key="7">
    <source>
        <dbReference type="PROSITE" id="PS50076"/>
    </source>
</evidence>
<dbReference type="InterPro" id="IPR036869">
    <property type="entry name" value="J_dom_sf"/>
</dbReference>
<dbReference type="eggNOG" id="KOG0714">
    <property type="taxonomic scope" value="Eukaryota"/>
</dbReference>
<comment type="subcellular location">
    <subcellularLocation>
        <location evidence="1">Endoplasmic reticulum membrane</location>
        <topology evidence="1">Single-pass membrane protein</topology>
    </subcellularLocation>
</comment>
<evidence type="ECO:0000256" key="5">
    <source>
        <dbReference type="ARBA" id="ARBA00023136"/>
    </source>
</evidence>
<dbReference type="EMBL" id="KQ241854">
    <property type="protein sequence ID" value="KNC83206.1"/>
    <property type="molecule type" value="Genomic_DNA"/>
</dbReference>
<accession>A0A0L0G303</accession>
<dbReference type="InterPro" id="IPR015399">
    <property type="entry name" value="DUF1977_DnaJ-like"/>
</dbReference>
<dbReference type="SUPFAM" id="SSF46565">
    <property type="entry name" value="Chaperone J-domain"/>
    <property type="match status" value="1"/>
</dbReference>
<dbReference type="SMART" id="SM00271">
    <property type="entry name" value="DnaJ"/>
    <property type="match status" value="1"/>
</dbReference>
<evidence type="ECO:0000256" key="3">
    <source>
        <dbReference type="ARBA" id="ARBA00022824"/>
    </source>
</evidence>
<evidence type="ECO:0000313" key="8">
    <source>
        <dbReference type="EMBL" id="KNC83206.1"/>
    </source>
</evidence>
<keyword evidence="3" id="KW-0256">Endoplasmic reticulum</keyword>
<keyword evidence="9" id="KW-1185">Reference proteome</keyword>
<sequence>TPPPRRASIPSPPREFTPEQAAAVRRIKQCRGYYEILSVEKGANDAQIKKAYRKLALTFHPDKNQAPGADEAFKSISKAFQVLSDKSLRQQYDLYGEEGAQRAQQQGARGGGMQGAYGQAFTPEEIFQMFFNGVRPEDLRRGGGGARRTHQQPGFRTFQFGGQQAQGHSNGSGISFMHILPFVLMFLLSMLSGGSDIKPFDLRQTSDHPLPRRTTTREVPYFVRRNFNQEFQGKPRDLSRMEETVEKEWLIKTQNHCNSENYNMKRNLDAAKYYNDAKRIERVMNTRKPYCEQLKAFKDGNLGEYLNGAKEKVRSVPR</sequence>
<reference evidence="8 9" key="1">
    <citation type="submission" date="2011-02" db="EMBL/GenBank/DDBJ databases">
        <title>The Genome Sequence of Sphaeroforma arctica JP610.</title>
        <authorList>
            <consortium name="The Broad Institute Genome Sequencing Platform"/>
            <person name="Russ C."/>
            <person name="Cuomo C."/>
            <person name="Young S.K."/>
            <person name="Zeng Q."/>
            <person name="Gargeya S."/>
            <person name="Alvarado L."/>
            <person name="Berlin A."/>
            <person name="Chapman S.B."/>
            <person name="Chen Z."/>
            <person name="Freedman E."/>
            <person name="Gellesch M."/>
            <person name="Goldberg J."/>
            <person name="Griggs A."/>
            <person name="Gujja S."/>
            <person name="Heilman E."/>
            <person name="Heiman D."/>
            <person name="Howarth C."/>
            <person name="Mehta T."/>
            <person name="Neiman D."/>
            <person name="Pearson M."/>
            <person name="Roberts A."/>
            <person name="Saif S."/>
            <person name="Shea T."/>
            <person name="Shenoy N."/>
            <person name="Sisk P."/>
            <person name="Stolte C."/>
            <person name="Sykes S."/>
            <person name="White J."/>
            <person name="Yandava C."/>
            <person name="Burger G."/>
            <person name="Gray M.W."/>
            <person name="Holland P.W.H."/>
            <person name="King N."/>
            <person name="Lang F.B.F."/>
            <person name="Roger A.J."/>
            <person name="Ruiz-Trillo I."/>
            <person name="Haas B."/>
            <person name="Nusbaum C."/>
            <person name="Birren B."/>
        </authorList>
    </citation>
    <scope>NUCLEOTIDE SEQUENCE [LARGE SCALE GENOMIC DNA]</scope>
    <source>
        <strain evidence="8 9">JP610</strain>
    </source>
</reference>
<dbReference type="CDD" id="cd06257">
    <property type="entry name" value="DnaJ"/>
    <property type="match status" value="1"/>
</dbReference>
<dbReference type="PROSITE" id="PS50076">
    <property type="entry name" value="DNAJ_2"/>
    <property type="match status" value="1"/>
</dbReference>
<dbReference type="PROSITE" id="PS00636">
    <property type="entry name" value="DNAJ_1"/>
    <property type="match status" value="1"/>
</dbReference>
<gene>
    <name evidence="8" type="ORF">SARC_04525</name>
</gene>
<dbReference type="PANTHER" id="PTHR43908">
    <property type="entry name" value="AT29763P-RELATED"/>
    <property type="match status" value="1"/>
</dbReference>
<feature type="region of interest" description="Disordered" evidence="6">
    <location>
        <begin position="1"/>
        <end position="20"/>
    </location>
</feature>
<dbReference type="Pfam" id="PF00226">
    <property type="entry name" value="DnaJ"/>
    <property type="match status" value="1"/>
</dbReference>
<dbReference type="GeneID" id="25905029"/>
<evidence type="ECO:0000256" key="2">
    <source>
        <dbReference type="ARBA" id="ARBA00022692"/>
    </source>
</evidence>
<dbReference type="Pfam" id="PF09320">
    <property type="entry name" value="DUF1977"/>
    <property type="match status" value="1"/>
</dbReference>
<evidence type="ECO:0000256" key="4">
    <source>
        <dbReference type="ARBA" id="ARBA00022989"/>
    </source>
</evidence>
<dbReference type="InterPro" id="IPR001623">
    <property type="entry name" value="DnaJ_domain"/>
</dbReference>
<dbReference type="Gene3D" id="1.10.287.110">
    <property type="entry name" value="DnaJ domain"/>
    <property type="match status" value="1"/>
</dbReference>
<dbReference type="RefSeq" id="XP_014157108.1">
    <property type="nucleotide sequence ID" value="XM_014301633.1"/>
</dbReference>
<name>A0A0L0G303_9EUKA</name>
<evidence type="ECO:0000256" key="6">
    <source>
        <dbReference type="SAM" id="MobiDB-lite"/>
    </source>
</evidence>